<dbReference type="InterPro" id="IPR006447">
    <property type="entry name" value="Myb_dom_plants"/>
</dbReference>
<accession>A0A811RFS1</accession>
<feature type="domain" description="HTH myb-type" evidence="6">
    <location>
        <begin position="86"/>
        <end position="141"/>
    </location>
</feature>
<keyword evidence="2" id="KW-0238">DNA-binding</keyword>
<dbReference type="InterPro" id="IPR009057">
    <property type="entry name" value="Homeodomain-like_sf"/>
</dbReference>
<name>A0A811RFS1_9POAL</name>
<evidence type="ECO:0000313" key="7">
    <source>
        <dbReference type="EMBL" id="CAD6269168.1"/>
    </source>
</evidence>
<dbReference type="InterPro" id="IPR046955">
    <property type="entry name" value="PHR1-like"/>
</dbReference>
<keyword evidence="4" id="KW-0539">Nucleus</keyword>
<evidence type="ECO:0000256" key="4">
    <source>
        <dbReference type="ARBA" id="ARBA00023242"/>
    </source>
</evidence>
<dbReference type="Pfam" id="PF00249">
    <property type="entry name" value="Myb_DNA-binding"/>
    <property type="match status" value="1"/>
</dbReference>
<protein>
    <recommendedName>
        <fullName evidence="6">HTH myb-type domain-containing protein</fullName>
    </recommendedName>
</protein>
<evidence type="ECO:0000259" key="6">
    <source>
        <dbReference type="PROSITE" id="PS51294"/>
    </source>
</evidence>
<comment type="caution">
    <text evidence="7">The sequence shown here is derived from an EMBL/GenBank/DDBJ whole genome shotgun (WGS) entry which is preliminary data.</text>
</comment>
<feature type="compositionally biased region" description="Acidic residues" evidence="5">
    <location>
        <begin position="28"/>
        <end position="37"/>
    </location>
</feature>
<dbReference type="InterPro" id="IPR001005">
    <property type="entry name" value="SANT/Myb"/>
</dbReference>
<keyword evidence="3" id="KW-0804">Transcription</keyword>
<dbReference type="PANTHER" id="PTHR31314">
    <property type="entry name" value="MYB FAMILY TRANSCRIPTION FACTOR PHL7-LIKE"/>
    <property type="match status" value="1"/>
</dbReference>
<dbReference type="EMBL" id="CAJGYO010000014">
    <property type="protein sequence ID" value="CAD6269168.1"/>
    <property type="molecule type" value="Genomic_DNA"/>
</dbReference>
<feature type="region of interest" description="Disordered" evidence="5">
    <location>
        <begin position="1"/>
        <end position="81"/>
    </location>
</feature>
<evidence type="ECO:0000256" key="3">
    <source>
        <dbReference type="ARBA" id="ARBA00023163"/>
    </source>
</evidence>
<dbReference type="PROSITE" id="PS51294">
    <property type="entry name" value="HTH_MYB"/>
    <property type="match status" value="1"/>
</dbReference>
<dbReference type="PANTHER" id="PTHR31314:SF128">
    <property type="entry name" value="OS11G0106100 PROTEIN"/>
    <property type="match status" value="1"/>
</dbReference>
<organism evidence="7 8">
    <name type="scientific">Miscanthus lutarioriparius</name>
    <dbReference type="NCBI Taxonomy" id="422564"/>
    <lineage>
        <taxon>Eukaryota</taxon>
        <taxon>Viridiplantae</taxon>
        <taxon>Streptophyta</taxon>
        <taxon>Embryophyta</taxon>
        <taxon>Tracheophyta</taxon>
        <taxon>Spermatophyta</taxon>
        <taxon>Magnoliopsida</taxon>
        <taxon>Liliopsida</taxon>
        <taxon>Poales</taxon>
        <taxon>Poaceae</taxon>
        <taxon>PACMAD clade</taxon>
        <taxon>Panicoideae</taxon>
        <taxon>Andropogonodae</taxon>
        <taxon>Andropogoneae</taxon>
        <taxon>Saccharinae</taxon>
        <taxon>Miscanthus</taxon>
    </lineage>
</organism>
<keyword evidence="1" id="KW-0805">Transcription regulation</keyword>
<keyword evidence="8" id="KW-1185">Reference proteome</keyword>
<evidence type="ECO:0000313" key="8">
    <source>
        <dbReference type="Proteomes" id="UP000604825"/>
    </source>
</evidence>
<proteinExistence type="predicted"/>
<dbReference type="GO" id="GO:0003677">
    <property type="term" value="F:DNA binding"/>
    <property type="evidence" value="ECO:0007669"/>
    <property type="project" value="UniProtKB-KW"/>
</dbReference>
<dbReference type="SUPFAM" id="SSF46689">
    <property type="entry name" value="Homeodomain-like"/>
    <property type="match status" value="1"/>
</dbReference>
<evidence type="ECO:0000256" key="2">
    <source>
        <dbReference type="ARBA" id="ARBA00023125"/>
    </source>
</evidence>
<gene>
    <name evidence="7" type="ORF">NCGR_LOCUS52473</name>
</gene>
<dbReference type="GO" id="GO:0003700">
    <property type="term" value="F:DNA-binding transcription factor activity"/>
    <property type="evidence" value="ECO:0007669"/>
    <property type="project" value="InterPro"/>
</dbReference>
<reference evidence="7" key="1">
    <citation type="submission" date="2020-10" db="EMBL/GenBank/DDBJ databases">
        <authorList>
            <person name="Han B."/>
            <person name="Lu T."/>
            <person name="Zhao Q."/>
            <person name="Huang X."/>
            <person name="Zhao Y."/>
        </authorList>
    </citation>
    <scope>NUCLEOTIDE SEQUENCE</scope>
</reference>
<dbReference type="Proteomes" id="UP000604825">
    <property type="component" value="Unassembled WGS sequence"/>
</dbReference>
<evidence type="ECO:0000256" key="5">
    <source>
        <dbReference type="SAM" id="MobiDB-lite"/>
    </source>
</evidence>
<dbReference type="NCBIfam" id="TIGR01557">
    <property type="entry name" value="myb_SHAQKYF"/>
    <property type="match status" value="1"/>
</dbReference>
<dbReference type="OrthoDB" id="551907at2759"/>
<evidence type="ECO:0000256" key="1">
    <source>
        <dbReference type="ARBA" id="ARBA00023015"/>
    </source>
</evidence>
<dbReference type="Gene3D" id="1.10.10.60">
    <property type="entry name" value="Homeodomain-like"/>
    <property type="match status" value="1"/>
</dbReference>
<sequence>MEGDIYSSKGFDETSADQHLPSVGEAGGDGEGDDAGGADDVPRGHDGSSSNSSTVELDEAGGDSGRKAAGASPSSVRPYVRSKNPRLRWTPELHLCFLRAVDRLGGQDRATPKLVLQLMNVKGLSIGHVKSHLQMYRSKKIDDSGQVIGTTGSWRDLHQLQDGGSAYNLGHLSLHHGQTGASTILSARFGSWPRHWNNFHDPSYLLHSHHLLGSKPYYSSTAEANAFLRTRAQYTARATSSTPVSTLQRCLSYQNDQFMNHHQRRLPRNEDNIHHDPLDLEFALDIGPRRDKRIKIPGCTWGRHQQKENAGDQEVESATDDTRLSLSLFPSPPCVRTSSGGHHHKVLGLNMEKGKAHPTRTNTTAALPPRAAGAAVSFRLPMPPFLAAKKKITKTPTRDQRVRTAILGAPGGLARELIQHRSRLAERRRLFVDFAARTTAPVFVLDDKALEHLALEFYHDALVFVDSDEDLEYLAIESDRDVSVSVLKYVAQEHLGVEFMVFLFLSPPSQVVGKVAPPMASMLAASLVTPVSLLASQASTTSAQDSCSVATLVMPSNVSIGAPKVFNELLSQQAASMENDPKLVMPLQIAVVASVGMLSRYTNVHPTHLVANGKCSPYMQFAMLRSGGQIRPIPWPSFCVGHMEKSLSVELVISKIEVQALGGCQKNIQFRVSWSQPDWKWSFGWQDYDWYSILSFSFSFAIQLLILVPLLDNVYCSACVQSTCIAPMRHCLALNGFELLLVPWSPDRHGSIVEHVAWRTRSELDRRAVVWQYRKQEMQQSETPLVKPAGPRMECQLLPSCFRAPPDLVTASAVELEMQPAALMPQPPMETHSVLPQLLQSTHTRRLTPPPPMPSPLQPCELVDGIKGIALIFALNCGDSLYRNCFWVDKITQVHSNAELVIKSRNYWAKFLVDEVVKEFSGTMNIANAELGALQQPWASQNTMQHQDYGNKRLIKGTEFVNKMAGMCYYLISTYMSAHLHLVTNVDFFQQHPQLLAVILELLLDNDNYRNLFTDFQSMEWEFPWISLSASVWVAWCDAIQMQPDSSMVFCSNKFQNDTSEQLVKCEDYFVSRKLLLELRVVYVVVPGPDLTTGEELCSDKFIFQGLCYIIPLGSMVWLLVILQQTIECAEGLLRGIWAIKQLRYGLFDDFLVAHGLCLSSFNRASAIIILHIAGLVYKYNKPIIPEIQIMNTQQLASDLGQQCVGQFQLDVQIVDTHSYFRELLIADEPKFTPEPSLIIHQTGETQLVATELYFTFKLHLPICVDQGNSYKFTEVVHQTVQQFGHWISFHYSQSAQLVCS</sequence>
<dbReference type="InterPro" id="IPR017930">
    <property type="entry name" value="Myb_dom"/>
</dbReference>